<comment type="caution">
    <text evidence="2">The sequence shown here is derived from an EMBL/GenBank/DDBJ whole genome shotgun (WGS) entry which is preliminary data.</text>
</comment>
<feature type="signal peptide" evidence="1">
    <location>
        <begin position="1"/>
        <end position="19"/>
    </location>
</feature>
<evidence type="ECO:0000313" key="2">
    <source>
        <dbReference type="EMBL" id="KKT68481.1"/>
    </source>
</evidence>
<proteinExistence type="predicted"/>
<feature type="chain" id="PRO_5002537928" evidence="1">
    <location>
        <begin position="20"/>
        <end position="76"/>
    </location>
</feature>
<organism evidence="2 3">
    <name type="scientific">Candidatus Uhrbacteria bacterium GW2011_GWF2_44_350</name>
    <dbReference type="NCBI Taxonomy" id="1619000"/>
    <lineage>
        <taxon>Bacteria</taxon>
        <taxon>Candidatus Uhriibacteriota</taxon>
    </lineage>
</organism>
<gene>
    <name evidence="2" type="ORF">UW63_C0076G0006</name>
</gene>
<dbReference type="AlphaFoldDB" id="A0A0G1J9X8"/>
<dbReference type="Proteomes" id="UP000034154">
    <property type="component" value="Unassembled WGS sequence"/>
</dbReference>
<reference evidence="2 3" key="1">
    <citation type="journal article" date="2015" name="Nature">
        <title>rRNA introns, odd ribosomes, and small enigmatic genomes across a large radiation of phyla.</title>
        <authorList>
            <person name="Brown C.T."/>
            <person name="Hug L.A."/>
            <person name="Thomas B.C."/>
            <person name="Sharon I."/>
            <person name="Castelle C.J."/>
            <person name="Singh A."/>
            <person name="Wilkins M.J."/>
            <person name="Williams K.H."/>
            <person name="Banfield J.F."/>
        </authorList>
    </citation>
    <scope>NUCLEOTIDE SEQUENCE [LARGE SCALE GENOMIC DNA]</scope>
</reference>
<evidence type="ECO:0000256" key="1">
    <source>
        <dbReference type="SAM" id="SignalP"/>
    </source>
</evidence>
<protein>
    <submittedName>
        <fullName evidence="2">Uncharacterized protein</fullName>
    </submittedName>
</protein>
<name>A0A0G1J9X8_9BACT</name>
<accession>A0A0G1J9X8</accession>
<dbReference type="EMBL" id="LCJB01000076">
    <property type="protein sequence ID" value="KKT68481.1"/>
    <property type="molecule type" value="Genomic_DNA"/>
</dbReference>
<keyword evidence="1" id="KW-0732">Signal</keyword>
<sequence length="76" mass="8243">MVFLFAHLKARLALAIALAAVNTAVGTIFFDGRLKRQFGNCSSAIGAGKVQSRDVDHLAWTSIEVVHNWLIGSFVN</sequence>
<evidence type="ECO:0000313" key="3">
    <source>
        <dbReference type="Proteomes" id="UP000034154"/>
    </source>
</evidence>